<gene>
    <name evidence="3" type="ORF">SNE35_01025</name>
</gene>
<sequence>MKKLLAATLLATPLLALAAPANLLSNGSFDGDSVGADSWITSMSPQGWSTASAGLELRNNVVGTAFDGNNFAELDTAGNSLISQTVGTVIGQWYTLSFEYSNRAGTDVSTNGLAWSFGNVSGVAPTLAQNTSGDNQWNLFTTTFQATATQTTLKLWATGTSDGLGSSLDAVSLTSVSAVPEPQSYAMLGAGLLVVAAMKRRRQPR</sequence>
<dbReference type="EMBL" id="JAXCLA010000001">
    <property type="protein sequence ID" value="MDY0743062.1"/>
    <property type="molecule type" value="Genomic_DNA"/>
</dbReference>
<dbReference type="Proteomes" id="UP001285263">
    <property type="component" value="Unassembled WGS sequence"/>
</dbReference>
<evidence type="ECO:0000313" key="3">
    <source>
        <dbReference type="EMBL" id="MDY0743062.1"/>
    </source>
</evidence>
<keyword evidence="4" id="KW-1185">Reference proteome</keyword>
<evidence type="ECO:0000256" key="1">
    <source>
        <dbReference type="SAM" id="SignalP"/>
    </source>
</evidence>
<reference evidence="3 4" key="1">
    <citation type="submission" date="2023-11" db="EMBL/GenBank/DDBJ databases">
        <title>Paucibacter sp. nov., isolated from fresh soil in Korea.</title>
        <authorList>
            <person name="Le N.T.T."/>
        </authorList>
    </citation>
    <scope>NUCLEOTIDE SEQUENCE [LARGE SCALE GENOMIC DNA]</scope>
    <source>
        <strain evidence="3 4">R3-3</strain>
    </source>
</reference>
<dbReference type="Pfam" id="PF07589">
    <property type="entry name" value="PEP-CTERM"/>
    <property type="match status" value="1"/>
</dbReference>
<comment type="caution">
    <text evidence="3">The sequence shown here is derived from an EMBL/GenBank/DDBJ whole genome shotgun (WGS) entry which is preliminary data.</text>
</comment>
<organism evidence="3 4">
    <name type="scientific">Roseateles agri</name>
    <dbReference type="NCBI Taxonomy" id="3098619"/>
    <lineage>
        <taxon>Bacteria</taxon>
        <taxon>Pseudomonadati</taxon>
        <taxon>Pseudomonadota</taxon>
        <taxon>Betaproteobacteria</taxon>
        <taxon>Burkholderiales</taxon>
        <taxon>Sphaerotilaceae</taxon>
        <taxon>Roseateles</taxon>
    </lineage>
</organism>
<feature type="domain" description="Ice-binding protein C-terminal" evidence="2">
    <location>
        <begin position="178"/>
        <end position="201"/>
    </location>
</feature>
<dbReference type="InterPro" id="IPR013424">
    <property type="entry name" value="Ice-binding_C"/>
</dbReference>
<dbReference type="Gene3D" id="2.60.120.260">
    <property type="entry name" value="Galactose-binding domain-like"/>
    <property type="match status" value="1"/>
</dbReference>
<dbReference type="InterPro" id="IPR008979">
    <property type="entry name" value="Galactose-bd-like_sf"/>
</dbReference>
<keyword evidence="1" id="KW-0732">Signal</keyword>
<dbReference type="SUPFAM" id="SSF49785">
    <property type="entry name" value="Galactose-binding domain-like"/>
    <property type="match status" value="1"/>
</dbReference>
<proteinExistence type="predicted"/>
<feature type="signal peptide" evidence="1">
    <location>
        <begin position="1"/>
        <end position="18"/>
    </location>
</feature>
<dbReference type="NCBIfam" id="TIGR02595">
    <property type="entry name" value="PEP_CTERM"/>
    <property type="match status" value="1"/>
</dbReference>
<name>A0ABU5D9U6_9BURK</name>
<evidence type="ECO:0000259" key="2">
    <source>
        <dbReference type="Pfam" id="PF07589"/>
    </source>
</evidence>
<evidence type="ECO:0000313" key="4">
    <source>
        <dbReference type="Proteomes" id="UP001285263"/>
    </source>
</evidence>
<accession>A0ABU5D9U6</accession>
<protein>
    <submittedName>
        <fullName evidence="3">DUF642 domain-containing protein</fullName>
    </submittedName>
</protein>
<feature type="chain" id="PRO_5045921741" evidence="1">
    <location>
        <begin position="19"/>
        <end position="205"/>
    </location>
</feature>
<dbReference type="RefSeq" id="WP_320420896.1">
    <property type="nucleotide sequence ID" value="NZ_JAXCLA010000001.1"/>
</dbReference>